<feature type="compositionally biased region" description="Gly residues" evidence="1">
    <location>
        <begin position="133"/>
        <end position="142"/>
    </location>
</feature>
<reference evidence="2" key="1">
    <citation type="submission" date="2018-01" db="EMBL/GenBank/DDBJ databases">
        <authorList>
            <person name="Mao J.F."/>
        </authorList>
    </citation>
    <scope>NUCLEOTIDE SEQUENCE</scope>
    <source>
        <strain evidence="2">Huo1</strain>
        <tissue evidence="2">Leaf</tissue>
    </source>
</reference>
<keyword evidence="3" id="KW-1185">Reference proteome</keyword>
<accession>A0A8X8X3J0</accession>
<dbReference type="Proteomes" id="UP000298416">
    <property type="component" value="Unassembled WGS sequence"/>
</dbReference>
<dbReference type="EMBL" id="PNBA02000012">
    <property type="protein sequence ID" value="KAG6406103.1"/>
    <property type="molecule type" value="Genomic_DNA"/>
</dbReference>
<dbReference type="AlphaFoldDB" id="A0A8X8X3J0"/>
<evidence type="ECO:0000313" key="2">
    <source>
        <dbReference type="EMBL" id="KAG6406103.1"/>
    </source>
</evidence>
<dbReference type="PANTHER" id="PTHR11439">
    <property type="entry name" value="GAG-POL-RELATED RETROTRANSPOSON"/>
    <property type="match status" value="1"/>
</dbReference>
<evidence type="ECO:0000256" key="1">
    <source>
        <dbReference type="SAM" id="MobiDB-lite"/>
    </source>
</evidence>
<organism evidence="2">
    <name type="scientific">Salvia splendens</name>
    <name type="common">Scarlet sage</name>
    <dbReference type="NCBI Taxonomy" id="180675"/>
    <lineage>
        <taxon>Eukaryota</taxon>
        <taxon>Viridiplantae</taxon>
        <taxon>Streptophyta</taxon>
        <taxon>Embryophyta</taxon>
        <taxon>Tracheophyta</taxon>
        <taxon>Spermatophyta</taxon>
        <taxon>Magnoliopsida</taxon>
        <taxon>eudicotyledons</taxon>
        <taxon>Gunneridae</taxon>
        <taxon>Pentapetalae</taxon>
        <taxon>asterids</taxon>
        <taxon>lamiids</taxon>
        <taxon>Lamiales</taxon>
        <taxon>Lamiaceae</taxon>
        <taxon>Nepetoideae</taxon>
        <taxon>Mentheae</taxon>
        <taxon>Salviinae</taxon>
        <taxon>Salvia</taxon>
        <taxon>Salvia subgen. Calosphace</taxon>
        <taxon>core Calosphace</taxon>
    </lineage>
</organism>
<feature type="region of interest" description="Disordered" evidence="1">
    <location>
        <begin position="105"/>
        <end position="166"/>
    </location>
</feature>
<gene>
    <name evidence="2" type="ORF">SASPL_133700</name>
</gene>
<proteinExistence type="predicted"/>
<reference evidence="2" key="2">
    <citation type="submission" date="2020-08" db="EMBL/GenBank/DDBJ databases">
        <title>Plant Genome Project.</title>
        <authorList>
            <person name="Zhang R.-G."/>
        </authorList>
    </citation>
    <scope>NUCLEOTIDE SEQUENCE</scope>
    <source>
        <strain evidence="2">Huo1</strain>
        <tissue evidence="2">Leaf</tissue>
    </source>
</reference>
<comment type="caution">
    <text evidence="2">The sequence shown here is derived from an EMBL/GenBank/DDBJ whole genome shotgun (WGS) entry which is preliminary data.</text>
</comment>
<feature type="compositionally biased region" description="Basic and acidic residues" evidence="1">
    <location>
        <begin position="154"/>
        <end position="166"/>
    </location>
</feature>
<dbReference type="PANTHER" id="PTHR11439:SF470">
    <property type="entry name" value="CYSTEINE-RICH RLK (RECEPTOR-LIKE PROTEIN KINASE) 8"/>
    <property type="match status" value="1"/>
</dbReference>
<name>A0A8X8X3J0_SALSN</name>
<sequence>MRGSLFLTAYRRLIGRLVYLCITRPDITFAVNKLSQFLAKPCSGHILAAEKGRRKDDPAGLQRQVRRRLPVERLEPGRPLSNGGAGRRWDFEFWEGGVQIKEQRKREGVIADAGGVSAEPVDCDAGGGDKGRNGGGEQGGASSGDAGEVANSPEKVRDGREASLPL</sequence>
<protein>
    <submittedName>
        <fullName evidence="2">Uncharacterized protein</fullName>
    </submittedName>
</protein>
<evidence type="ECO:0000313" key="3">
    <source>
        <dbReference type="Proteomes" id="UP000298416"/>
    </source>
</evidence>